<accession>A0A6M0H3P2</accession>
<comment type="caution">
    <text evidence="1">The sequence shown here is derived from an EMBL/GenBank/DDBJ whole genome shotgun (WGS) entry which is preliminary data.</text>
</comment>
<gene>
    <name evidence="1" type="ORF">G3M99_08200</name>
</gene>
<keyword evidence="2" id="KW-1185">Reference proteome</keyword>
<dbReference type="Proteomes" id="UP000481872">
    <property type="component" value="Unassembled WGS sequence"/>
</dbReference>
<sequence length="178" mass="21217">MDEQNQVREIEVVKYNSSWKKEFMKESKLIEDIMKEEIIKIHHIGSTSIPGIFAKPVIDVLLEVKDINNIDKYNNELSKLGYVSKGEYGISGRRFFLKGVYHRTHHIHVFEIGNLEIEKHLNFRDYMIAHPEEAKMYGELKKELVIKFKHDIDSYCNGRNQFIKDIDRKTYEWLKLKK</sequence>
<evidence type="ECO:0000313" key="1">
    <source>
        <dbReference type="EMBL" id="NEU04834.1"/>
    </source>
</evidence>
<protein>
    <submittedName>
        <fullName evidence="1">GrpB family protein</fullName>
    </submittedName>
</protein>
<organism evidence="1 2">
    <name type="scientific">Clostridium senegalense</name>
    <dbReference type="NCBI Taxonomy" id="1465809"/>
    <lineage>
        <taxon>Bacteria</taxon>
        <taxon>Bacillati</taxon>
        <taxon>Bacillota</taxon>
        <taxon>Clostridia</taxon>
        <taxon>Eubacteriales</taxon>
        <taxon>Clostridiaceae</taxon>
        <taxon>Clostridium</taxon>
    </lineage>
</organism>
<dbReference type="InterPro" id="IPR043519">
    <property type="entry name" value="NT_sf"/>
</dbReference>
<proteinExistence type="predicted"/>
<reference evidence="1 2" key="1">
    <citation type="submission" date="2020-02" db="EMBL/GenBank/DDBJ databases">
        <title>Genome assembly of a novel Clostridium senegalense strain.</title>
        <authorList>
            <person name="Gupta T.B."/>
            <person name="Jauregui R."/>
            <person name="Maclean P."/>
            <person name="Nawarathana A."/>
            <person name="Brightwell G."/>
        </authorList>
    </citation>
    <scope>NUCLEOTIDE SEQUENCE [LARGE SCALE GENOMIC DNA]</scope>
    <source>
        <strain evidence="1 2">AGRFS4</strain>
    </source>
</reference>
<dbReference type="InterPro" id="IPR007344">
    <property type="entry name" value="GrpB/CoaE"/>
</dbReference>
<dbReference type="Pfam" id="PF04229">
    <property type="entry name" value="GrpB"/>
    <property type="match status" value="1"/>
</dbReference>
<name>A0A6M0H3P2_9CLOT</name>
<dbReference type="SUPFAM" id="SSF81301">
    <property type="entry name" value="Nucleotidyltransferase"/>
    <property type="match status" value="1"/>
</dbReference>
<dbReference type="RefSeq" id="WP_199869800.1">
    <property type="nucleotide sequence ID" value="NZ_JAAGPU010000013.1"/>
</dbReference>
<dbReference type="EMBL" id="JAAGPU010000013">
    <property type="protein sequence ID" value="NEU04834.1"/>
    <property type="molecule type" value="Genomic_DNA"/>
</dbReference>
<dbReference type="PANTHER" id="PTHR34822">
    <property type="entry name" value="GRPB DOMAIN PROTEIN (AFU_ORTHOLOGUE AFUA_1G01530)"/>
    <property type="match status" value="1"/>
</dbReference>
<evidence type="ECO:0000313" key="2">
    <source>
        <dbReference type="Proteomes" id="UP000481872"/>
    </source>
</evidence>
<dbReference type="AlphaFoldDB" id="A0A6M0H3P2"/>
<dbReference type="Gene3D" id="3.30.460.10">
    <property type="entry name" value="Beta Polymerase, domain 2"/>
    <property type="match status" value="1"/>
</dbReference>
<dbReference type="PANTHER" id="PTHR34822:SF1">
    <property type="entry name" value="GRPB FAMILY PROTEIN"/>
    <property type="match status" value="1"/>
</dbReference>